<organism evidence="2 3">
    <name type="scientific">Marasmius tenuissimus</name>
    <dbReference type="NCBI Taxonomy" id="585030"/>
    <lineage>
        <taxon>Eukaryota</taxon>
        <taxon>Fungi</taxon>
        <taxon>Dikarya</taxon>
        <taxon>Basidiomycota</taxon>
        <taxon>Agaricomycotina</taxon>
        <taxon>Agaricomycetes</taxon>
        <taxon>Agaricomycetidae</taxon>
        <taxon>Agaricales</taxon>
        <taxon>Marasmiineae</taxon>
        <taxon>Marasmiaceae</taxon>
        <taxon>Marasmius</taxon>
    </lineage>
</organism>
<feature type="compositionally biased region" description="Basic and acidic residues" evidence="1">
    <location>
        <begin position="78"/>
        <end position="87"/>
    </location>
</feature>
<gene>
    <name evidence="2" type="ORF">AAF712_015679</name>
</gene>
<name>A0ABR2Z7L0_9AGAR</name>
<feature type="compositionally biased region" description="Polar residues" evidence="1">
    <location>
        <begin position="236"/>
        <end position="246"/>
    </location>
</feature>
<feature type="region of interest" description="Disordered" evidence="1">
    <location>
        <begin position="78"/>
        <end position="468"/>
    </location>
</feature>
<evidence type="ECO:0000313" key="2">
    <source>
        <dbReference type="EMBL" id="KAL0057666.1"/>
    </source>
</evidence>
<reference evidence="2 3" key="1">
    <citation type="submission" date="2024-05" db="EMBL/GenBank/DDBJ databases">
        <title>A draft genome resource for the thread blight pathogen Marasmius tenuissimus strain MS-2.</title>
        <authorList>
            <person name="Yulfo-Soto G.E."/>
            <person name="Baruah I.K."/>
            <person name="Amoako-Attah I."/>
            <person name="Bukari Y."/>
            <person name="Meinhardt L.W."/>
            <person name="Bailey B.A."/>
            <person name="Cohen S.P."/>
        </authorList>
    </citation>
    <scope>NUCLEOTIDE SEQUENCE [LARGE SCALE GENOMIC DNA]</scope>
    <source>
        <strain evidence="2 3">MS-2</strain>
    </source>
</reference>
<proteinExistence type="predicted"/>
<feature type="region of interest" description="Disordered" evidence="1">
    <location>
        <begin position="544"/>
        <end position="573"/>
    </location>
</feature>
<protein>
    <submittedName>
        <fullName evidence="2">Uncharacterized protein</fullName>
    </submittedName>
</protein>
<evidence type="ECO:0000313" key="3">
    <source>
        <dbReference type="Proteomes" id="UP001437256"/>
    </source>
</evidence>
<sequence length="708" mass="77918">MELCSGEMKQLLAEYATPAQWARRSNLVKELTHQEKCLDRDSTAVETQTGEKKDYTNRVLVERKDRMDALRKELQQIDAEVKTRADASKTAPGGSRAQDETESPDEFGSDLSELPEETGQQDKKLKKGGSGRNVAKARTTNVAKSGTKDRGNTGTKNSGKSGAKKLRALPVHRPPDSGKAGRATDNTVKRSSRRLALKDPEDVVEKVSEHTGRKEEGLRHEEEAPSLPEEEEGSGRNETSPQSKETVLQAEEQDEAAGSVNLNAEERQRSVERMSPNPSNDNAPGSTNSSRRENEQREKAPTVEQVSPKPTDSDASTENEPVVEKAAPSSGGTRTTATSTIQDETSTLGSKSSSDSGRSSSNAGVSLAPLRNDEDHRTVIGDQTSETTLSREVAQTSSEAAKGTQNSEPDTTKGTSSKRRRRGQGRTEQGEDGGRASKRKKANNTKQEDEEGAEPEEENEALVQQKEKVWTMEEQTVEAIEKYLRDPRPANRLQTKHRKHIRESAKHCNKLAYACWNIAYDILITKTSLLKCIYHQTVDKSCRKWDGTENGEMTGTPYESTDPADSGATNNPSEQEIRAAGGVVYAKQKPKFAPTGAQICDCGCLLEDAMWGLYLWKSGKIAYEGRSEGYDSPPTPRVRGFEIARVKGWGLKLDDIFTHELVDGSYRKRSEHELLRKILRSTGGMLYDRGGAASLEGLDELLTFKSED</sequence>
<feature type="compositionally biased region" description="Basic and acidic residues" evidence="1">
    <location>
        <begin position="196"/>
        <end position="223"/>
    </location>
</feature>
<feature type="compositionally biased region" description="Low complexity" evidence="1">
    <location>
        <begin position="326"/>
        <end position="366"/>
    </location>
</feature>
<feature type="compositionally biased region" description="Acidic residues" evidence="1">
    <location>
        <begin position="100"/>
        <end position="116"/>
    </location>
</feature>
<feature type="compositionally biased region" description="Polar residues" evidence="1">
    <location>
        <begin position="381"/>
        <end position="409"/>
    </location>
</feature>
<feature type="compositionally biased region" description="Polar residues" evidence="1">
    <location>
        <begin position="304"/>
        <end position="319"/>
    </location>
</feature>
<accession>A0ABR2Z7L0</accession>
<dbReference type="EMBL" id="JBBXMP010000466">
    <property type="protein sequence ID" value="KAL0057666.1"/>
    <property type="molecule type" value="Genomic_DNA"/>
</dbReference>
<feature type="compositionally biased region" description="Polar residues" evidence="1">
    <location>
        <begin position="276"/>
        <end position="289"/>
    </location>
</feature>
<feature type="compositionally biased region" description="Acidic residues" evidence="1">
    <location>
        <begin position="448"/>
        <end position="460"/>
    </location>
</feature>
<comment type="caution">
    <text evidence="2">The sequence shown here is derived from an EMBL/GenBank/DDBJ whole genome shotgun (WGS) entry which is preliminary data.</text>
</comment>
<evidence type="ECO:0000256" key="1">
    <source>
        <dbReference type="SAM" id="MobiDB-lite"/>
    </source>
</evidence>
<feature type="compositionally biased region" description="Basic and acidic residues" evidence="1">
    <location>
        <begin position="290"/>
        <end position="301"/>
    </location>
</feature>
<dbReference type="Proteomes" id="UP001437256">
    <property type="component" value="Unassembled WGS sequence"/>
</dbReference>
<keyword evidence="3" id="KW-1185">Reference proteome</keyword>